<sequence>MTKHLTFRTLPAEYLPQFCSKLHPKNTEVWRFAIHFLRLNRYKMETNFWRKNQALCNVYDKTFSFILCEQAADPRIDRCESKKSLISGLKLLRIDMFTKAQCRTRNFNSIEIAIRCSPTPADIGLQKYISSFRLSADTTPADA</sequence>
<dbReference type="WBParaSite" id="nRc.2.0.1.t36039-RA">
    <property type="protein sequence ID" value="nRc.2.0.1.t36039-RA"/>
    <property type="gene ID" value="nRc.2.0.1.g36039"/>
</dbReference>
<name>A0A915KDN1_ROMCU</name>
<accession>A0A915KDN1</accession>
<evidence type="ECO:0000313" key="2">
    <source>
        <dbReference type="WBParaSite" id="nRc.2.0.1.t36039-RA"/>
    </source>
</evidence>
<reference evidence="2" key="1">
    <citation type="submission" date="2022-11" db="UniProtKB">
        <authorList>
            <consortium name="WormBaseParasite"/>
        </authorList>
    </citation>
    <scope>IDENTIFICATION</scope>
</reference>
<proteinExistence type="predicted"/>
<protein>
    <submittedName>
        <fullName evidence="2">Uncharacterized protein</fullName>
    </submittedName>
</protein>
<organism evidence="1 2">
    <name type="scientific">Romanomermis culicivorax</name>
    <name type="common">Nematode worm</name>
    <dbReference type="NCBI Taxonomy" id="13658"/>
    <lineage>
        <taxon>Eukaryota</taxon>
        <taxon>Metazoa</taxon>
        <taxon>Ecdysozoa</taxon>
        <taxon>Nematoda</taxon>
        <taxon>Enoplea</taxon>
        <taxon>Dorylaimia</taxon>
        <taxon>Mermithida</taxon>
        <taxon>Mermithoidea</taxon>
        <taxon>Mermithidae</taxon>
        <taxon>Romanomermis</taxon>
    </lineage>
</organism>
<evidence type="ECO:0000313" key="1">
    <source>
        <dbReference type="Proteomes" id="UP000887565"/>
    </source>
</evidence>
<keyword evidence="1" id="KW-1185">Reference proteome</keyword>
<dbReference type="AlphaFoldDB" id="A0A915KDN1"/>
<dbReference type="Proteomes" id="UP000887565">
    <property type="component" value="Unplaced"/>
</dbReference>